<feature type="compositionally biased region" description="Basic and acidic residues" evidence="15">
    <location>
        <begin position="204"/>
        <end position="219"/>
    </location>
</feature>
<evidence type="ECO:0000313" key="16">
    <source>
        <dbReference type="EMBL" id="PJF19496.1"/>
    </source>
</evidence>
<name>A0A2H9TP42_9FUNG</name>
<dbReference type="OrthoDB" id="1938156at2759"/>
<sequence>MRLTFNTVLPLWIGLCAAKVYFEETFDDDKALQLRWKSPKAPLKNKAGEEIPLGKWEISAGTLKTTEDNHYYELTSKLPVAFSNEGKDLVVQMTVRHAQQIDCGGGYIKLLPKDVDQDTFNGDASYYVMFGPDICGTNRKVHVIWNYKGTNFMLKKDIPVPYDTITHCYTLVVKPDQTYEVLIDMRKVAFGGLTEDWDILPPNKIKDPKAQKPADYVDEKEIDDVEDKKPEDWDVSEFLPESDDVKPDNWDDEMDGEWKPTPKKNPAYKGEWKPRRVKNPNYQGPWVAPMIDNPDYFTDDTIYVLKNIGAVGFDLWQVKSGTMFDNILITDDLEHAKKIAAETWEPLYNKEKEEMEEQARIRREEFEKEQQLRKEESAKSAKDTAGNVAEDAAEDADSEDTESKEEL</sequence>
<feature type="binding site" evidence="12">
    <location>
        <position position="133"/>
    </location>
    <ligand>
        <name>an alpha-D-glucoside</name>
        <dbReference type="ChEBI" id="CHEBI:22390"/>
    </ligand>
</feature>
<dbReference type="PANTHER" id="PTHR11073">
    <property type="entry name" value="CALRETICULIN AND CALNEXIN"/>
    <property type="match status" value="1"/>
</dbReference>
<feature type="compositionally biased region" description="Acidic residues" evidence="15">
    <location>
        <begin position="391"/>
        <end position="407"/>
    </location>
</feature>
<feature type="region of interest" description="Disordered" evidence="15">
    <location>
        <begin position="350"/>
        <end position="407"/>
    </location>
</feature>
<evidence type="ECO:0000256" key="13">
    <source>
        <dbReference type="PIRSR" id="PIRSR002356-3"/>
    </source>
</evidence>
<dbReference type="GO" id="GO:0005789">
    <property type="term" value="C:endoplasmic reticulum membrane"/>
    <property type="evidence" value="ECO:0007669"/>
    <property type="project" value="TreeGrafter"/>
</dbReference>
<dbReference type="SUPFAM" id="SSF49899">
    <property type="entry name" value="Concanavalin A-like lectins/glucanases"/>
    <property type="match status" value="1"/>
</dbReference>
<evidence type="ECO:0000256" key="6">
    <source>
        <dbReference type="ARBA" id="ARBA00022737"/>
    </source>
</evidence>
<dbReference type="AlphaFoldDB" id="A0A2H9TP42"/>
<keyword evidence="4 14" id="KW-0732">Signal</keyword>
<comment type="subcellular location">
    <subcellularLocation>
        <location evidence="1 11">Endoplasmic reticulum lumen</location>
    </subcellularLocation>
</comment>
<feature type="compositionally biased region" description="Basic and acidic residues" evidence="15">
    <location>
        <begin position="350"/>
        <end position="382"/>
    </location>
</feature>
<proteinExistence type="inferred from homology"/>
<organism evidence="16 17">
    <name type="scientific">Paramicrosporidium saccamoebae</name>
    <dbReference type="NCBI Taxonomy" id="1246581"/>
    <lineage>
        <taxon>Eukaryota</taxon>
        <taxon>Fungi</taxon>
        <taxon>Fungi incertae sedis</taxon>
        <taxon>Cryptomycota</taxon>
        <taxon>Cryptomycota incertae sedis</taxon>
        <taxon>Paramicrosporidium</taxon>
    </lineage>
</organism>
<evidence type="ECO:0000256" key="3">
    <source>
        <dbReference type="ARBA" id="ARBA00022723"/>
    </source>
</evidence>
<feature type="chain" id="PRO_5013986332" description="Calreticulin" evidence="14">
    <location>
        <begin position="19"/>
        <end position="407"/>
    </location>
</feature>
<evidence type="ECO:0000256" key="15">
    <source>
        <dbReference type="SAM" id="MobiDB-lite"/>
    </source>
</evidence>
<keyword evidence="6" id="KW-0677">Repeat</keyword>
<keyword evidence="13" id="KW-1015">Disulfide bond</keyword>
<keyword evidence="8" id="KW-0862">Zinc</keyword>
<keyword evidence="10 11" id="KW-0143">Chaperone</keyword>
<feature type="binding site" evidence="12">
    <location>
        <position position="107"/>
    </location>
    <ligand>
        <name>an alpha-D-glucoside</name>
        <dbReference type="ChEBI" id="CHEBI:22390"/>
    </ligand>
</feature>
<dbReference type="InterPro" id="IPR001580">
    <property type="entry name" value="Calret/calnex"/>
</dbReference>
<dbReference type="InterPro" id="IPR013320">
    <property type="entry name" value="ConA-like_dom_sf"/>
</dbReference>
<keyword evidence="5" id="KW-0430">Lectin</keyword>
<dbReference type="PIRSF" id="PIRSF002356">
    <property type="entry name" value="Calreticulin"/>
    <property type="match status" value="1"/>
</dbReference>
<feature type="binding site" evidence="12">
    <location>
        <position position="314"/>
    </location>
    <ligand>
        <name>an alpha-D-glucoside</name>
        <dbReference type="ChEBI" id="CHEBI:22390"/>
    </ligand>
</feature>
<dbReference type="InterPro" id="IPR009169">
    <property type="entry name" value="Calreticulin"/>
</dbReference>
<dbReference type="Proteomes" id="UP000240830">
    <property type="component" value="Unassembled WGS sequence"/>
</dbReference>
<dbReference type="InterPro" id="IPR009033">
    <property type="entry name" value="Calreticulin/calnexin_P_dom_sf"/>
</dbReference>
<keyword evidence="9" id="KW-0106">Calcium</keyword>
<evidence type="ECO:0000256" key="1">
    <source>
        <dbReference type="ARBA" id="ARBA00004319"/>
    </source>
</evidence>
<evidence type="ECO:0000256" key="14">
    <source>
        <dbReference type="RuleBase" id="RU362126"/>
    </source>
</evidence>
<dbReference type="GO" id="GO:0005509">
    <property type="term" value="F:calcium ion binding"/>
    <property type="evidence" value="ECO:0007669"/>
    <property type="project" value="InterPro"/>
</dbReference>
<feature type="region of interest" description="Disordered" evidence="15">
    <location>
        <begin position="204"/>
        <end position="275"/>
    </location>
</feature>
<dbReference type="GO" id="GO:0051082">
    <property type="term" value="F:unfolded protein binding"/>
    <property type="evidence" value="ECO:0007669"/>
    <property type="project" value="InterPro"/>
</dbReference>
<keyword evidence="17" id="KW-1185">Reference proteome</keyword>
<accession>A0A2H9TP42</accession>
<keyword evidence="7 11" id="KW-0256">Endoplasmic reticulum</keyword>
<dbReference type="PRINTS" id="PR00626">
    <property type="entry name" value="CALRETICULIN"/>
</dbReference>
<dbReference type="EMBL" id="MTSL01000060">
    <property type="protein sequence ID" value="PJF19496.1"/>
    <property type="molecule type" value="Genomic_DNA"/>
</dbReference>
<comment type="caution">
    <text evidence="16">The sequence shown here is derived from an EMBL/GenBank/DDBJ whole genome shotgun (WGS) entry which is preliminary data.</text>
</comment>
<gene>
    <name evidence="16" type="ORF">PSACC_00693</name>
</gene>
<dbReference type="GO" id="GO:0030246">
    <property type="term" value="F:carbohydrate binding"/>
    <property type="evidence" value="ECO:0007669"/>
    <property type="project" value="UniProtKB-KW"/>
</dbReference>
<evidence type="ECO:0000256" key="12">
    <source>
        <dbReference type="PIRSR" id="PIRSR002356-1"/>
    </source>
</evidence>
<evidence type="ECO:0000313" key="17">
    <source>
        <dbReference type="Proteomes" id="UP000240830"/>
    </source>
</evidence>
<dbReference type="GO" id="GO:0036503">
    <property type="term" value="P:ERAD pathway"/>
    <property type="evidence" value="ECO:0007669"/>
    <property type="project" value="TreeGrafter"/>
</dbReference>
<dbReference type="PANTHER" id="PTHR11073:SF2">
    <property type="entry name" value="CALRETICULIN"/>
    <property type="match status" value="1"/>
</dbReference>
<evidence type="ECO:0000256" key="10">
    <source>
        <dbReference type="ARBA" id="ARBA00023186"/>
    </source>
</evidence>
<evidence type="ECO:0000256" key="5">
    <source>
        <dbReference type="ARBA" id="ARBA00022734"/>
    </source>
</evidence>
<evidence type="ECO:0000256" key="7">
    <source>
        <dbReference type="ARBA" id="ARBA00022824"/>
    </source>
</evidence>
<dbReference type="SUPFAM" id="SSF63887">
    <property type="entry name" value="P-domain of calnexin/calreticulin"/>
    <property type="match status" value="1"/>
</dbReference>
<keyword evidence="3" id="KW-0479">Metal-binding</keyword>
<feature type="binding site" evidence="12">
    <location>
        <position position="109"/>
    </location>
    <ligand>
        <name>an alpha-D-glucoside</name>
        <dbReference type="ChEBI" id="CHEBI:22390"/>
    </ligand>
</feature>
<feature type="signal peptide" evidence="14">
    <location>
        <begin position="1"/>
        <end position="18"/>
    </location>
</feature>
<evidence type="ECO:0000256" key="11">
    <source>
        <dbReference type="PIRNR" id="PIRNR002356"/>
    </source>
</evidence>
<dbReference type="GO" id="GO:0006457">
    <property type="term" value="P:protein folding"/>
    <property type="evidence" value="ECO:0007669"/>
    <property type="project" value="InterPro"/>
</dbReference>
<dbReference type="Gene3D" id="2.10.250.10">
    <property type="entry name" value="Calreticulin/calnexin, P domain"/>
    <property type="match status" value="1"/>
</dbReference>
<evidence type="ECO:0000256" key="9">
    <source>
        <dbReference type="ARBA" id="ARBA00022837"/>
    </source>
</evidence>
<dbReference type="STRING" id="1246581.A0A2H9TP42"/>
<dbReference type="FunFam" id="2.10.250.10:FF:000002">
    <property type="entry name" value="Calreticulin"/>
    <property type="match status" value="1"/>
</dbReference>
<dbReference type="InterPro" id="IPR018124">
    <property type="entry name" value="Calret/calnex_CS"/>
</dbReference>
<evidence type="ECO:0000256" key="4">
    <source>
        <dbReference type="ARBA" id="ARBA00022729"/>
    </source>
</evidence>
<feature type="disulfide bond" evidence="13">
    <location>
        <begin position="103"/>
        <end position="135"/>
    </location>
</feature>
<evidence type="ECO:0000256" key="8">
    <source>
        <dbReference type="ARBA" id="ARBA00022833"/>
    </source>
</evidence>
<dbReference type="Pfam" id="PF00262">
    <property type="entry name" value="Calreticulin"/>
    <property type="match status" value="2"/>
</dbReference>
<dbReference type="Gene3D" id="2.60.120.200">
    <property type="match status" value="1"/>
</dbReference>
<reference evidence="16 17" key="1">
    <citation type="submission" date="2016-10" db="EMBL/GenBank/DDBJ databases">
        <title>The genome of Paramicrosporidium saccamoebae is the missing link in understanding Cryptomycota and Microsporidia evolution.</title>
        <authorList>
            <person name="Quandt C.A."/>
            <person name="Beaudet D."/>
            <person name="Corsaro D."/>
            <person name="Michel R."/>
            <person name="Corradi N."/>
            <person name="James T."/>
        </authorList>
    </citation>
    <scope>NUCLEOTIDE SEQUENCE [LARGE SCALE GENOMIC DNA]</scope>
    <source>
        <strain evidence="16 17">KSL3</strain>
    </source>
</reference>
<feature type="binding site" evidence="12">
    <location>
        <position position="126"/>
    </location>
    <ligand>
        <name>an alpha-D-glucoside</name>
        <dbReference type="ChEBI" id="CHEBI:22390"/>
    </ligand>
</feature>
<dbReference type="PROSITE" id="PS00804">
    <property type="entry name" value="CALRETICULIN_2"/>
    <property type="match status" value="1"/>
</dbReference>
<protein>
    <recommendedName>
        <fullName evidence="11">Calreticulin</fullName>
    </recommendedName>
</protein>
<dbReference type="GO" id="GO:0005788">
    <property type="term" value="C:endoplasmic reticulum lumen"/>
    <property type="evidence" value="ECO:0007669"/>
    <property type="project" value="UniProtKB-SubCell"/>
</dbReference>
<comment type="similarity">
    <text evidence="2 11 14">Belongs to the calreticulin family.</text>
</comment>
<evidence type="ECO:0000256" key="2">
    <source>
        <dbReference type="ARBA" id="ARBA00010983"/>
    </source>
</evidence>